<reference evidence="1 2" key="1">
    <citation type="journal article" date="2014" name="Int. J. Syst. Evol. Microbiol.">
        <title>Complete genome sequence of Corynebacterium casei LMG S-19264T (=DSM 44701T), isolated from a smear-ripened cheese.</title>
        <authorList>
            <consortium name="US DOE Joint Genome Institute (JGI-PGF)"/>
            <person name="Walter F."/>
            <person name="Albersmeier A."/>
            <person name="Kalinowski J."/>
            <person name="Ruckert C."/>
        </authorList>
    </citation>
    <scope>NUCLEOTIDE SEQUENCE [LARGE SCALE GENOMIC DNA]</scope>
    <source>
        <strain evidence="1 2">CGMCC 1.12976</strain>
    </source>
</reference>
<organism evidence="1 2">
    <name type="scientific">Subtercola lobariae</name>
    <dbReference type="NCBI Taxonomy" id="1588641"/>
    <lineage>
        <taxon>Bacteria</taxon>
        <taxon>Bacillati</taxon>
        <taxon>Actinomycetota</taxon>
        <taxon>Actinomycetes</taxon>
        <taxon>Micrococcales</taxon>
        <taxon>Microbacteriaceae</taxon>
        <taxon>Subtercola</taxon>
    </lineage>
</organism>
<accession>A0A917B6S8</accession>
<protein>
    <submittedName>
        <fullName evidence="1">Uncharacterized protein</fullName>
    </submittedName>
</protein>
<name>A0A917B6S8_9MICO</name>
<comment type="caution">
    <text evidence="1">The sequence shown here is derived from an EMBL/GenBank/DDBJ whole genome shotgun (WGS) entry which is preliminary data.</text>
</comment>
<proteinExistence type="predicted"/>
<gene>
    <name evidence="1" type="ORF">GCM10011399_14470</name>
</gene>
<evidence type="ECO:0000313" key="1">
    <source>
        <dbReference type="EMBL" id="GGF21856.1"/>
    </source>
</evidence>
<sequence length="66" mass="7118">MADSLSLRAWPSGGPSVTERVTSFRRVTPPPIRFGAGAEHALASRLAVSRPHVHCHRPRVGAIHAE</sequence>
<dbReference type="EMBL" id="BMGP01000002">
    <property type="protein sequence ID" value="GGF21856.1"/>
    <property type="molecule type" value="Genomic_DNA"/>
</dbReference>
<evidence type="ECO:0000313" key="2">
    <source>
        <dbReference type="Proteomes" id="UP000598775"/>
    </source>
</evidence>
<dbReference type="AlphaFoldDB" id="A0A917B6S8"/>
<dbReference type="Proteomes" id="UP000598775">
    <property type="component" value="Unassembled WGS sequence"/>
</dbReference>
<keyword evidence="2" id="KW-1185">Reference proteome</keyword>